<accession>A0A7T8DVB3</accession>
<reference evidence="3" key="1">
    <citation type="journal article" date="2020" name="Mol. Cell">
        <title>Proteome analysis reveals a significant host-specific response in Rhizobium leguminosarum bv viciae endosymbiotic cells.</title>
        <authorList>
            <person name="Duran D."/>
            <person name="Albareda M."/>
            <person name="Marina A."/>
            <person name="Garcia C."/>
            <person name="Ruiz-Argueso T."/>
            <person name="Palacios J."/>
        </authorList>
    </citation>
    <scope>NUCLEOTIDE SEQUENCE</scope>
    <source>
        <tissue evidence="3">Root nodules</tissue>
    </source>
</reference>
<keyword evidence="1" id="KW-1133">Transmembrane helix</keyword>
<keyword evidence="1" id="KW-0472">Membrane</keyword>
<dbReference type="InterPro" id="IPR009810">
    <property type="entry name" value="Nodulin_late_dom"/>
</dbReference>
<dbReference type="Pfam" id="PF07127">
    <property type="entry name" value="Nodulin_late"/>
    <property type="match status" value="1"/>
</dbReference>
<sequence length="58" mass="6718">MAEILKFVYNIFIFIFISTTSTDGVYLCSEDSDCNEKYCYMPQVAKCIGQLCKCVWIK</sequence>
<evidence type="ECO:0000256" key="1">
    <source>
        <dbReference type="SAM" id="Phobius"/>
    </source>
</evidence>
<evidence type="ECO:0000313" key="3">
    <source>
        <dbReference type="EMBL" id="QQO74725.1"/>
    </source>
</evidence>
<keyword evidence="1" id="KW-0812">Transmembrane</keyword>
<proteinExistence type="evidence at transcript level"/>
<dbReference type="EMBL" id="MT371207">
    <property type="protein sequence ID" value="QQO74725.1"/>
    <property type="molecule type" value="mRNA"/>
</dbReference>
<organism evidence="3">
    <name type="scientific">Lens culinaris</name>
    <name type="common">Lentil</name>
    <name type="synonym">Cicer lens</name>
    <dbReference type="NCBI Taxonomy" id="3864"/>
    <lineage>
        <taxon>Eukaryota</taxon>
        <taxon>Viridiplantae</taxon>
        <taxon>Streptophyta</taxon>
        <taxon>Embryophyta</taxon>
        <taxon>Tracheophyta</taxon>
        <taxon>Spermatophyta</taxon>
        <taxon>Magnoliopsida</taxon>
        <taxon>eudicotyledons</taxon>
        <taxon>Gunneridae</taxon>
        <taxon>Pentapetalae</taxon>
        <taxon>rosids</taxon>
        <taxon>fabids</taxon>
        <taxon>Fabales</taxon>
        <taxon>Fabaceae</taxon>
        <taxon>Papilionoideae</taxon>
        <taxon>50 kb inversion clade</taxon>
        <taxon>NPAAA clade</taxon>
        <taxon>Hologalegina</taxon>
        <taxon>IRL clade</taxon>
        <taxon>Fabeae</taxon>
        <taxon>Lens</taxon>
    </lineage>
</organism>
<dbReference type="GO" id="GO:0046872">
    <property type="term" value="F:metal ion binding"/>
    <property type="evidence" value="ECO:0007669"/>
    <property type="project" value="InterPro"/>
</dbReference>
<name>A0A7T8DVB3_LENCU</name>
<protein>
    <submittedName>
        <fullName evidence="3">Nodule-specific cysteine-rich peptide L57</fullName>
    </submittedName>
</protein>
<dbReference type="AlphaFoldDB" id="A0A7T8DVB3"/>
<feature type="transmembrane region" description="Helical" evidence="1">
    <location>
        <begin position="7"/>
        <end position="27"/>
    </location>
</feature>
<evidence type="ECO:0000259" key="2">
    <source>
        <dbReference type="Pfam" id="PF07127"/>
    </source>
</evidence>
<feature type="domain" description="Late nodulin" evidence="2">
    <location>
        <begin position="1"/>
        <end position="53"/>
    </location>
</feature>